<dbReference type="OrthoDB" id="2362564at2"/>
<organism evidence="1 2">
    <name type="scientific">Clostridium tagluense</name>
    <dbReference type="NCBI Taxonomy" id="360422"/>
    <lineage>
        <taxon>Bacteria</taxon>
        <taxon>Bacillati</taxon>
        <taxon>Bacillota</taxon>
        <taxon>Clostridia</taxon>
        <taxon>Eubacteriales</taxon>
        <taxon>Clostridiaceae</taxon>
        <taxon>Clostridium</taxon>
    </lineage>
</organism>
<dbReference type="RefSeq" id="WP_125006528.1">
    <property type="nucleotide sequence ID" value="NZ_BHYK01000067.1"/>
</dbReference>
<evidence type="ECO:0000313" key="2">
    <source>
        <dbReference type="Proteomes" id="UP000287872"/>
    </source>
</evidence>
<name>A0A401UUH1_9CLOT</name>
<proteinExistence type="predicted"/>
<gene>
    <name evidence="1" type="ORF">Ctaglu_48250</name>
</gene>
<keyword evidence="2" id="KW-1185">Reference proteome</keyword>
<evidence type="ECO:0000313" key="1">
    <source>
        <dbReference type="EMBL" id="GCD13202.1"/>
    </source>
</evidence>
<reference evidence="1 2" key="1">
    <citation type="submission" date="2018-11" db="EMBL/GenBank/DDBJ databases">
        <title>Genome sequencing and assembly of Clostridium tagluense strain A121.</title>
        <authorList>
            <person name="Murakami T."/>
            <person name="Segawa T."/>
            <person name="Shcherbakova V.A."/>
            <person name="Mori H."/>
            <person name="Yoshimura Y."/>
        </authorList>
    </citation>
    <scope>NUCLEOTIDE SEQUENCE [LARGE SCALE GENOMIC DNA]</scope>
    <source>
        <strain evidence="1 2">A121</strain>
    </source>
</reference>
<dbReference type="AlphaFoldDB" id="A0A401UUH1"/>
<dbReference type="Proteomes" id="UP000287872">
    <property type="component" value="Unassembled WGS sequence"/>
</dbReference>
<comment type="caution">
    <text evidence="1">The sequence shown here is derived from an EMBL/GenBank/DDBJ whole genome shotgun (WGS) entry which is preliminary data.</text>
</comment>
<protein>
    <submittedName>
        <fullName evidence="1">Uncharacterized protein</fullName>
    </submittedName>
</protein>
<sequence>MSDTLLTDVKSYLHITWADDVTDKNLTGMISRGKARLQTIAGVPLDFEKEDSPKSLLLDYVRYANSQALEMFEKNFASELMALHIQSQVDLEPDVVTP</sequence>
<dbReference type="EMBL" id="BHYK01000067">
    <property type="protein sequence ID" value="GCD13202.1"/>
    <property type="molecule type" value="Genomic_DNA"/>
</dbReference>
<accession>A0A401UUH1</accession>